<name>B6WXU7_9BACT</name>
<evidence type="ECO:0000256" key="1">
    <source>
        <dbReference type="SAM" id="Coils"/>
    </source>
</evidence>
<keyword evidence="1" id="KW-0175">Coiled coil</keyword>
<dbReference type="STRING" id="901.DESPIGER_1535"/>
<dbReference type="EMBL" id="ABXU01000084">
    <property type="protein sequence ID" value="EEB32185.1"/>
    <property type="molecule type" value="Genomic_DNA"/>
</dbReference>
<proteinExistence type="predicted"/>
<dbReference type="RefSeq" id="WP_006008944.1">
    <property type="nucleotide sequence ID" value="NZ_DS996360.1"/>
</dbReference>
<protein>
    <submittedName>
        <fullName evidence="3">Uncharacterized protein</fullName>
    </submittedName>
</protein>
<reference evidence="3 4" key="1">
    <citation type="submission" date="2008-10" db="EMBL/GenBank/DDBJ databases">
        <title>Draft genome sequence of Desulvovibrio piger (ATCC 29098).</title>
        <authorList>
            <person name="Sudarsanam P."/>
            <person name="Ley R."/>
            <person name="Guruge J."/>
            <person name="Turnbaugh P.J."/>
            <person name="Mahowald M."/>
            <person name="Liep D."/>
            <person name="Gordon J."/>
        </authorList>
    </citation>
    <scope>NUCLEOTIDE SEQUENCE [LARGE SCALE GENOMIC DNA]</scope>
    <source>
        <strain evidence="3 4">ATCC 29098</strain>
    </source>
</reference>
<dbReference type="HOGENOM" id="CLU_870768_0_0_7"/>
<feature type="compositionally biased region" description="Basic and acidic residues" evidence="2">
    <location>
        <begin position="1"/>
        <end position="22"/>
    </location>
</feature>
<evidence type="ECO:0000313" key="4">
    <source>
        <dbReference type="Proteomes" id="UP000003676"/>
    </source>
</evidence>
<comment type="caution">
    <text evidence="3">The sequence shown here is derived from an EMBL/GenBank/DDBJ whole genome shotgun (WGS) entry which is preliminary data.</text>
</comment>
<feature type="region of interest" description="Disordered" evidence="2">
    <location>
        <begin position="1"/>
        <end position="73"/>
    </location>
</feature>
<dbReference type="OrthoDB" id="9945395at2"/>
<feature type="compositionally biased region" description="Low complexity" evidence="2">
    <location>
        <begin position="39"/>
        <end position="55"/>
    </location>
</feature>
<reference evidence="3 4" key="2">
    <citation type="submission" date="2008-10" db="EMBL/GenBank/DDBJ databases">
        <authorList>
            <person name="Fulton L."/>
            <person name="Clifton S."/>
            <person name="Fulton B."/>
            <person name="Xu J."/>
            <person name="Minx P."/>
            <person name="Pepin K.H."/>
            <person name="Johnson M."/>
            <person name="Bhonagiri V."/>
            <person name="Nash W.E."/>
            <person name="Mardis E.R."/>
            <person name="Wilson R.K."/>
        </authorList>
    </citation>
    <scope>NUCLEOTIDE SEQUENCE [LARGE SCALE GENOMIC DNA]</scope>
    <source>
        <strain evidence="3 4">ATCC 29098</strain>
    </source>
</reference>
<accession>B6WXU7</accession>
<feature type="coiled-coil region" evidence="1">
    <location>
        <begin position="186"/>
        <end position="283"/>
    </location>
</feature>
<evidence type="ECO:0000256" key="2">
    <source>
        <dbReference type="SAM" id="MobiDB-lite"/>
    </source>
</evidence>
<sequence>MAASAEHNEIIELTDLIEKGPDLPKNSPKTPEPLPLPDEAPAQAAPASDDLLLLPVQDHGPEPSPAPAAGAVPPARDWEAQLDASAAVIGDTGLHLAALAAQTGTESPLLPESLERISSLEESCRQLDRRLTALESQTGNGHGDATLLMETVERLTRLEEQVQALPATAEETATGSMAGAPNSVLLMESMERLSALEGERQEMLQRLDGLEGQTGGSHSDGTLLMETVERLTHLEEQVQTLLRQQDAPAAPEETPAAADNEHMARLEEERQVLAQRVEALEHQLGDLMTDFDKYVEKAAAAAAARILHEEIRRLMADQA</sequence>
<dbReference type="Proteomes" id="UP000003676">
    <property type="component" value="Unassembled WGS sequence"/>
</dbReference>
<gene>
    <name evidence="3" type="ORF">DESPIG_02927</name>
</gene>
<organism evidence="3 4">
    <name type="scientific">Desulfovibrio piger ATCC 29098</name>
    <dbReference type="NCBI Taxonomy" id="411464"/>
    <lineage>
        <taxon>Bacteria</taxon>
        <taxon>Pseudomonadati</taxon>
        <taxon>Thermodesulfobacteriota</taxon>
        <taxon>Desulfovibrionia</taxon>
        <taxon>Desulfovibrionales</taxon>
        <taxon>Desulfovibrionaceae</taxon>
        <taxon>Desulfovibrio</taxon>
    </lineage>
</organism>
<dbReference type="AlphaFoldDB" id="B6WXU7"/>
<evidence type="ECO:0000313" key="3">
    <source>
        <dbReference type="EMBL" id="EEB32185.1"/>
    </source>
</evidence>